<dbReference type="GeneID" id="63754111"/>
<dbReference type="EC" id="3.2.1.3" evidence="9"/>
<dbReference type="RefSeq" id="XP_040694393.1">
    <property type="nucleotide sequence ID" value="XM_040838263.1"/>
</dbReference>
<evidence type="ECO:0000313" key="15">
    <source>
        <dbReference type="Proteomes" id="UP000184383"/>
    </source>
</evidence>
<dbReference type="EMBL" id="KV878209">
    <property type="protein sequence ID" value="OJJ40717.1"/>
    <property type="molecule type" value="Genomic_DNA"/>
</dbReference>
<dbReference type="Proteomes" id="UP000184383">
    <property type="component" value="Unassembled WGS sequence"/>
</dbReference>
<dbReference type="SMART" id="SM01065">
    <property type="entry name" value="CBM_2"/>
    <property type="match status" value="1"/>
</dbReference>
<keyword evidence="8 9" id="KW-0624">Polysaccharide degradation</keyword>
<evidence type="ECO:0000256" key="10">
    <source>
        <dbReference type="PIRSR" id="PIRSR001031-1"/>
    </source>
</evidence>
<dbReference type="SUPFAM" id="SSF49452">
    <property type="entry name" value="Starch-binding domain-like"/>
    <property type="match status" value="1"/>
</dbReference>
<dbReference type="Gene3D" id="2.60.40.10">
    <property type="entry name" value="Immunoglobulins"/>
    <property type="match status" value="1"/>
</dbReference>
<feature type="binding site" evidence="11">
    <location>
        <position position="152"/>
    </location>
    <ligand>
        <name>substrate</name>
    </ligand>
</feature>
<dbReference type="AlphaFoldDB" id="A0A1L9S0N2"/>
<feature type="chain" id="PRO_5012431300" description="Glucoamylase" evidence="12">
    <location>
        <begin position="24"/>
        <end position="604"/>
    </location>
</feature>
<evidence type="ECO:0000256" key="6">
    <source>
        <dbReference type="ARBA" id="ARBA00023277"/>
    </source>
</evidence>
<dbReference type="SMR" id="A0A1L9S0N2"/>
<dbReference type="InterPro" id="IPR013783">
    <property type="entry name" value="Ig-like_fold"/>
</dbReference>
<evidence type="ECO:0000256" key="9">
    <source>
        <dbReference type="PIRNR" id="PIRNR001031"/>
    </source>
</evidence>
<comment type="similarity">
    <text evidence="2 9">Belongs to the glycosyl hydrolase 15 family.</text>
</comment>
<dbReference type="PIRSF" id="PIRSF001031">
    <property type="entry name" value="Glu-a-glcsd_SBD"/>
    <property type="match status" value="1"/>
</dbReference>
<feature type="domain" description="CBM20" evidence="13">
    <location>
        <begin position="492"/>
        <end position="604"/>
    </location>
</feature>
<keyword evidence="3 12" id="KW-0732">Signal</keyword>
<dbReference type="VEuPathDB" id="FungiDB:ASPWEDRAFT_56069"/>
<dbReference type="PANTHER" id="PTHR31616:SF12">
    <property type="entry name" value="GLUCOAMYLASE"/>
    <property type="match status" value="1"/>
</dbReference>
<evidence type="ECO:0000259" key="13">
    <source>
        <dbReference type="PROSITE" id="PS51166"/>
    </source>
</evidence>
<accession>A0A1L9S0N2</accession>
<dbReference type="InterPro" id="IPR000165">
    <property type="entry name" value="Glucoamylase"/>
</dbReference>
<keyword evidence="4 9" id="KW-0378">Hydrolase</keyword>
<dbReference type="PANTHER" id="PTHR31616">
    <property type="entry name" value="TREHALASE"/>
    <property type="match status" value="1"/>
</dbReference>
<proteinExistence type="inferred from homology"/>
<evidence type="ECO:0000256" key="12">
    <source>
        <dbReference type="SAM" id="SignalP"/>
    </source>
</evidence>
<protein>
    <recommendedName>
        <fullName evidence="9">Glucoamylase</fullName>
        <ecNumber evidence="9">3.2.1.3</ecNumber>
    </recommendedName>
    <alternativeName>
        <fullName evidence="9">1,4-alpha-D-glucan glucohydrolase</fullName>
    </alternativeName>
    <alternativeName>
        <fullName evidence="9">Glucan 1,4-alpha-glucosidase</fullName>
    </alternativeName>
</protein>
<sequence>MMPPKMMMLQFLVATLGVVSVLGADQVTLQAENLLDSWLEAETSYALDGILNNIGADGAKAIGGNAGIVIASPSKNSPDYFYTWTRDAALTVKTLVETFIKNEDPILQTKIQEYISSQAYIQTLSNPSGDLSTGGLGEPKFHVDKTAFTGSWGRPQRDGPALRASAMIAYANWLIEKGQSSTVDSIIWPIVQNDLSYVTEYWNSTTYDLWEEVSGSSFFTTIAQYRALVEGASLAQKLGHSCPHCDSQAPQVLCFLQSYWTGSYILANFGYDRSGKDANSILGSIHSFDPSADCDDTTFQPCSARALANHKSVTDSFRSLYDINKGISQGKAIAVGRYSEDVYQGGQPWYLCTLAAAEQLYDALYQWDKIGSLTITSTSLAFFQDVYRSAKEGEYDSSSTEYKGITAAIRTYAEGYISIVKTYTPPNGALAEQFSRTNGSPLSASDLTWSYSSVLTVSAARKNAPRASWNSSPSFSLPRTCSPSSAKGPYAPATNTSWPVPKCAPNSPVKPTVSEVFLVGSIPALGEWNTKSGAVGLEANEYSDDAPLWYGSVTLTPGTEIEYKFIIKKGADGEVVWEGGSNRKFTVPRDCNVVNATINDAWKS</sequence>
<dbReference type="STRING" id="1073089.A0A1L9S0N2"/>
<dbReference type="InterPro" id="IPR002044">
    <property type="entry name" value="CBM20"/>
</dbReference>
<feature type="active site" description="Proton acceptor" evidence="10">
    <location>
        <position position="208"/>
    </location>
</feature>
<evidence type="ECO:0000256" key="4">
    <source>
        <dbReference type="ARBA" id="ARBA00022801"/>
    </source>
</evidence>
<feature type="active site" description="Proton donor" evidence="10">
    <location>
        <position position="211"/>
    </location>
</feature>
<dbReference type="SUPFAM" id="SSF48208">
    <property type="entry name" value="Six-hairpin glycosidases"/>
    <property type="match status" value="1"/>
</dbReference>
<feature type="signal peptide" evidence="12">
    <location>
        <begin position="1"/>
        <end position="23"/>
    </location>
</feature>
<dbReference type="PROSITE" id="PS51166">
    <property type="entry name" value="CBM20"/>
    <property type="match status" value="1"/>
</dbReference>
<keyword evidence="6 9" id="KW-0119">Carbohydrate metabolism</keyword>
<dbReference type="PRINTS" id="PR00736">
    <property type="entry name" value="GLHYDRLASE15"/>
</dbReference>
<evidence type="ECO:0000313" key="14">
    <source>
        <dbReference type="EMBL" id="OJJ40717.1"/>
    </source>
</evidence>
<dbReference type="InterPro" id="IPR012341">
    <property type="entry name" value="6hp_glycosidase-like_sf"/>
</dbReference>
<dbReference type="InterPro" id="IPR008291">
    <property type="entry name" value="Glucoamylase_SBD"/>
</dbReference>
<evidence type="ECO:0000256" key="8">
    <source>
        <dbReference type="ARBA" id="ARBA00023326"/>
    </source>
</evidence>
<dbReference type="Pfam" id="PF00723">
    <property type="entry name" value="Glyco_hydro_15"/>
    <property type="match status" value="1"/>
</dbReference>
<dbReference type="GO" id="GO:2001070">
    <property type="term" value="F:starch binding"/>
    <property type="evidence" value="ECO:0007669"/>
    <property type="project" value="InterPro"/>
</dbReference>
<keyword evidence="5" id="KW-0325">Glycoprotein</keyword>
<evidence type="ECO:0000256" key="1">
    <source>
        <dbReference type="ARBA" id="ARBA00001863"/>
    </source>
</evidence>
<keyword evidence="7 9" id="KW-0326">Glycosidase</keyword>
<organism evidence="14 15">
    <name type="scientific">Aspergillus wentii DTO 134E9</name>
    <dbReference type="NCBI Taxonomy" id="1073089"/>
    <lineage>
        <taxon>Eukaryota</taxon>
        <taxon>Fungi</taxon>
        <taxon>Dikarya</taxon>
        <taxon>Ascomycota</taxon>
        <taxon>Pezizomycotina</taxon>
        <taxon>Eurotiomycetes</taxon>
        <taxon>Eurotiomycetidae</taxon>
        <taxon>Eurotiales</taxon>
        <taxon>Aspergillaceae</taxon>
        <taxon>Aspergillus</taxon>
        <taxon>Aspergillus subgen. Cremei</taxon>
    </lineage>
</organism>
<evidence type="ECO:0000256" key="5">
    <source>
        <dbReference type="ARBA" id="ARBA00023180"/>
    </source>
</evidence>
<dbReference type="OrthoDB" id="6123450at2759"/>
<comment type="catalytic activity">
    <reaction evidence="1 9">
        <text>Hydrolysis of terminal (1-&gt;4)-linked alpha-D-glucose residues successively from non-reducing ends of the chains with release of beta-D-glucose.</text>
        <dbReference type="EC" id="3.2.1.3"/>
    </reaction>
</comment>
<evidence type="ECO:0000256" key="2">
    <source>
        <dbReference type="ARBA" id="ARBA00006188"/>
    </source>
</evidence>
<dbReference type="Gene3D" id="1.50.10.10">
    <property type="match status" value="1"/>
</dbReference>
<evidence type="ECO:0000256" key="7">
    <source>
        <dbReference type="ARBA" id="ARBA00023295"/>
    </source>
</evidence>
<reference evidence="15" key="1">
    <citation type="journal article" date="2017" name="Genome Biol.">
        <title>Comparative genomics reveals high biological diversity and specific adaptations in the industrially and medically important fungal genus Aspergillus.</title>
        <authorList>
            <person name="de Vries R.P."/>
            <person name="Riley R."/>
            <person name="Wiebenga A."/>
            <person name="Aguilar-Osorio G."/>
            <person name="Amillis S."/>
            <person name="Uchima C.A."/>
            <person name="Anderluh G."/>
            <person name="Asadollahi M."/>
            <person name="Askin M."/>
            <person name="Barry K."/>
            <person name="Battaglia E."/>
            <person name="Bayram O."/>
            <person name="Benocci T."/>
            <person name="Braus-Stromeyer S.A."/>
            <person name="Caldana C."/>
            <person name="Canovas D."/>
            <person name="Cerqueira G.C."/>
            <person name="Chen F."/>
            <person name="Chen W."/>
            <person name="Choi C."/>
            <person name="Clum A."/>
            <person name="Dos Santos R.A."/>
            <person name="Damasio A.R."/>
            <person name="Diallinas G."/>
            <person name="Emri T."/>
            <person name="Fekete E."/>
            <person name="Flipphi M."/>
            <person name="Freyberg S."/>
            <person name="Gallo A."/>
            <person name="Gournas C."/>
            <person name="Habgood R."/>
            <person name="Hainaut M."/>
            <person name="Harispe M.L."/>
            <person name="Henrissat B."/>
            <person name="Hilden K.S."/>
            <person name="Hope R."/>
            <person name="Hossain A."/>
            <person name="Karabika E."/>
            <person name="Karaffa L."/>
            <person name="Karanyi Z."/>
            <person name="Krasevec N."/>
            <person name="Kuo A."/>
            <person name="Kusch H."/>
            <person name="LaButti K."/>
            <person name="Lagendijk E.L."/>
            <person name="Lapidus A."/>
            <person name="Levasseur A."/>
            <person name="Lindquist E."/>
            <person name="Lipzen A."/>
            <person name="Logrieco A.F."/>
            <person name="MacCabe A."/>
            <person name="Maekelae M.R."/>
            <person name="Malavazi I."/>
            <person name="Melin P."/>
            <person name="Meyer V."/>
            <person name="Mielnichuk N."/>
            <person name="Miskei M."/>
            <person name="Molnar A.P."/>
            <person name="Mule G."/>
            <person name="Ngan C.Y."/>
            <person name="Orejas M."/>
            <person name="Orosz E."/>
            <person name="Ouedraogo J.P."/>
            <person name="Overkamp K.M."/>
            <person name="Park H.-S."/>
            <person name="Perrone G."/>
            <person name="Piumi F."/>
            <person name="Punt P.J."/>
            <person name="Ram A.F."/>
            <person name="Ramon A."/>
            <person name="Rauscher S."/>
            <person name="Record E."/>
            <person name="Riano-Pachon D.M."/>
            <person name="Robert V."/>
            <person name="Roehrig J."/>
            <person name="Ruller R."/>
            <person name="Salamov A."/>
            <person name="Salih N.S."/>
            <person name="Samson R.A."/>
            <person name="Sandor E."/>
            <person name="Sanguinetti M."/>
            <person name="Schuetze T."/>
            <person name="Sepcic K."/>
            <person name="Shelest E."/>
            <person name="Sherlock G."/>
            <person name="Sophianopoulou V."/>
            <person name="Squina F.M."/>
            <person name="Sun H."/>
            <person name="Susca A."/>
            <person name="Todd R.B."/>
            <person name="Tsang A."/>
            <person name="Unkles S.E."/>
            <person name="van de Wiele N."/>
            <person name="van Rossen-Uffink D."/>
            <person name="Oliveira J.V."/>
            <person name="Vesth T.C."/>
            <person name="Visser J."/>
            <person name="Yu J.-H."/>
            <person name="Zhou M."/>
            <person name="Andersen M.R."/>
            <person name="Archer D.B."/>
            <person name="Baker S.E."/>
            <person name="Benoit I."/>
            <person name="Brakhage A.A."/>
            <person name="Braus G.H."/>
            <person name="Fischer R."/>
            <person name="Frisvad J.C."/>
            <person name="Goldman G.H."/>
            <person name="Houbraken J."/>
            <person name="Oakley B."/>
            <person name="Pocsi I."/>
            <person name="Scazzocchio C."/>
            <person name="Seiboth B."/>
            <person name="vanKuyk P.A."/>
            <person name="Wortman J."/>
            <person name="Dyer P.S."/>
            <person name="Grigoriev I.V."/>
        </authorList>
    </citation>
    <scope>NUCLEOTIDE SEQUENCE [LARGE SCALE GENOMIC DNA]</scope>
    <source>
        <strain evidence="15">DTO 134E9</strain>
    </source>
</reference>
<dbReference type="FunFam" id="1.50.10.10:FF:000018">
    <property type="entry name" value="Glucoamylase"/>
    <property type="match status" value="1"/>
</dbReference>
<dbReference type="GO" id="GO:0004339">
    <property type="term" value="F:glucan 1,4-alpha-glucosidase activity"/>
    <property type="evidence" value="ECO:0007669"/>
    <property type="project" value="UniProtKB-EC"/>
</dbReference>
<dbReference type="InterPro" id="IPR013784">
    <property type="entry name" value="Carb-bd-like_fold"/>
</dbReference>
<gene>
    <name evidence="14" type="ORF">ASPWEDRAFT_56069</name>
</gene>
<keyword evidence="15" id="KW-1185">Reference proteome</keyword>
<dbReference type="InterPro" id="IPR011613">
    <property type="entry name" value="GH15-like"/>
</dbReference>
<dbReference type="GO" id="GO:0000272">
    <property type="term" value="P:polysaccharide catabolic process"/>
    <property type="evidence" value="ECO:0007669"/>
    <property type="project" value="UniProtKB-KW"/>
</dbReference>
<evidence type="ECO:0000256" key="3">
    <source>
        <dbReference type="ARBA" id="ARBA00022729"/>
    </source>
</evidence>
<evidence type="ECO:0000256" key="11">
    <source>
        <dbReference type="PIRSR" id="PIRSR001031-2"/>
    </source>
</evidence>
<dbReference type="GO" id="GO:0000324">
    <property type="term" value="C:fungal-type vacuole"/>
    <property type="evidence" value="ECO:0007669"/>
    <property type="project" value="TreeGrafter"/>
</dbReference>
<dbReference type="InterPro" id="IPR008928">
    <property type="entry name" value="6-hairpin_glycosidase_sf"/>
</dbReference>
<dbReference type="Pfam" id="PF00686">
    <property type="entry name" value="CBM_20"/>
    <property type="match status" value="1"/>
</dbReference>
<name>A0A1L9S0N2_ASPWE</name>